<name>A0A1F4T6V5_UNCSA</name>
<sequence>MKRIIVVCAILGSMISAGFALESGLLPYGVGAKYAGMGGAAAAIVDDISSAYFNPAGIVKSGRVELKLGAGAATEGLADIMKVFGNVSDPTKFIADNVSNTINVNGNMNALIGLNIAKIGLTVIPVGSLAFVKPAGFNGNAVAMMAYEGILTLGYGLSTPILPVATLDLGANIKYVGAAAATVAANLNASTNSVTNYSGTGFDLGAKAKIDTFAIPFSVAVVIKDLGETLSGTTKATTSTYDPATGTTTTSPATETNTSITAPQTIVIGASTTIPGIGLKVAADIDSVGSTSYQSAYTVTHLGVEYPLAVLALRAGLITGGTNGSISMTTIGAGLNFFGNLNIAMIMDGKNTKNNQMVFDTGFAF</sequence>
<protein>
    <recommendedName>
        <fullName evidence="4">DUF5723 domain-containing protein</fullName>
    </recommendedName>
</protein>
<dbReference type="SUPFAM" id="SSF56935">
    <property type="entry name" value="Porins"/>
    <property type="match status" value="1"/>
</dbReference>
<dbReference type="EMBL" id="MEUG01000001">
    <property type="protein sequence ID" value="OGC28307.1"/>
    <property type="molecule type" value="Genomic_DNA"/>
</dbReference>
<dbReference type="Proteomes" id="UP000178602">
    <property type="component" value="Unassembled WGS sequence"/>
</dbReference>
<accession>A0A1F4T6V5</accession>
<organism evidence="2 3">
    <name type="scientific">candidate division WOR-1 bacterium RIFOXYC12_FULL_54_18</name>
    <dbReference type="NCBI Taxonomy" id="1802584"/>
    <lineage>
        <taxon>Bacteria</taxon>
        <taxon>Bacillati</taxon>
        <taxon>Saganbacteria</taxon>
    </lineage>
</organism>
<dbReference type="AlphaFoldDB" id="A0A1F4T6V5"/>
<feature type="region of interest" description="Disordered" evidence="1">
    <location>
        <begin position="234"/>
        <end position="258"/>
    </location>
</feature>
<proteinExistence type="predicted"/>
<gene>
    <name evidence="2" type="ORF">A3K49_04925</name>
</gene>
<dbReference type="Gene3D" id="2.40.160.60">
    <property type="entry name" value="Outer membrane protein transport protein (OMPP1/FadL/TodX)"/>
    <property type="match status" value="1"/>
</dbReference>
<comment type="caution">
    <text evidence="2">The sequence shown here is derived from an EMBL/GenBank/DDBJ whole genome shotgun (WGS) entry which is preliminary data.</text>
</comment>
<evidence type="ECO:0000256" key="1">
    <source>
        <dbReference type="SAM" id="MobiDB-lite"/>
    </source>
</evidence>
<evidence type="ECO:0008006" key="4">
    <source>
        <dbReference type="Google" id="ProtNLM"/>
    </source>
</evidence>
<evidence type="ECO:0000313" key="3">
    <source>
        <dbReference type="Proteomes" id="UP000178602"/>
    </source>
</evidence>
<reference evidence="2 3" key="1">
    <citation type="journal article" date="2016" name="Nat. Commun.">
        <title>Thousands of microbial genomes shed light on interconnected biogeochemical processes in an aquifer system.</title>
        <authorList>
            <person name="Anantharaman K."/>
            <person name="Brown C.T."/>
            <person name="Hug L.A."/>
            <person name="Sharon I."/>
            <person name="Castelle C.J."/>
            <person name="Probst A.J."/>
            <person name="Thomas B.C."/>
            <person name="Singh A."/>
            <person name="Wilkins M.J."/>
            <person name="Karaoz U."/>
            <person name="Brodie E.L."/>
            <person name="Williams K.H."/>
            <person name="Hubbard S.S."/>
            <person name="Banfield J.F."/>
        </authorList>
    </citation>
    <scope>NUCLEOTIDE SEQUENCE [LARGE SCALE GENOMIC DNA]</scope>
</reference>
<evidence type="ECO:0000313" key="2">
    <source>
        <dbReference type="EMBL" id="OGC28307.1"/>
    </source>
</evidence>